<feature type="region of interest" description="Disordered" evidence="1">
    <location>
        <begin position="71"/>
        <end position="106"/>
    </location>
</feature>
<proteinExistence type="predicted"/>
<gene>
    <name evidence="2" type="ORF">CLUP02_01012</name>
</gene>
<dbReference type="GeneID" id="73335067"/>
<dbReference type="Proteomes" id="UP000830671">
    <property type="component" value="Chromosome 1"/>
</dbReference>
<feature type="region of interest" description="Disordered" evidence="1">
    <location>
        <begin position="141"/>
        <end position="165"/>
    </location>
</feature>
<organism evidence="2 3">
    <name type="scientific">Colletotrichum lupini</name>
    <dbReference type="NCBI Taxonomy" id="145971"/>
    <lineage>
        <taxon>Eukaryota</taxon>
        <taxon>Fungi</taxon>
        <taxon>Dikarya</taxon>
        <taxon>Ascomycota</taxon>
        <taxon>Pezizomycotina</taxon>
        <taxon>Sordariomycetes</taxon>
        <taxon>Hypocreomycetidae</taxon>
        <taxon>Glomerellales</taxon>
        <taxon>Glomerellaceae</taxon>
        <taxon>Colletotrichum</taxon>
        <taxon>Colletotrichum acutatum species complex</taxon>
    </lineage>
</organism>
<sequence>MSWKASLHRHLGPDVGLGIPAGQECSSYAGSSRWHFLSRNATPARFCARKLPLLCPSFSLANVNDSGWYHDSSRLPSRIEGREGLTSEGESALARPSPESSKGQDISIYRQRAKEISEEANQQNHLVTYDQQIEPPHMDAWTISHDASGGEHNPSIHYLENREQQ</sequence>
<evidence type="ECO:0000313" key="2">
    <source>
        <dbReference type="EMBL" id="UQC74364.1"/>
    </source>
</evidence>
<name>A0A9Q8W8S2_9PEZI</name>
<dbReference type="KEGG" id="clup:CLUP02_01012"/>
<evidence type="ECO:0000313" key="3">
    <source>
        <dbReference type="Proteomes" id="UP000830671"/>
    </source>
</evidence>
<feature type="compositionally biased region" description="Basic and acidic residues" evidence="1">
    <location>
        <begin position="71"/>
        <end position="85"/>
    </location>
</feature>
<dbReference type="EMBL" id="CP019471">
    <property type="protein sequence ID" value="UQC74364.1"/>
    <property type="molecule type" value="Genomic_DNA"/>
</dbReference>
<protein>
    <submittedName>
        <fullName evidence="2">Uncharacterized protein</fullName>
    </submittedName>
</protein>
<dbReference type="RefSeq" id="XP_049136014.1">
    <property type="nucleotide sequence ID" value="XM_049280057.1"/>
</dbReference>
<reference evidence="2" key="1">
    <citation type="journal article" date="2021" name="Mol. Plant Microbe Interact.">
        <title>Complete Genome Sequence of the Plant-Pathogenic Fungus Colletotrichum lupini.</title>
        <authorList>
            <person name="Baroncelli R."/>
            <person name="Pensec F."/>
            <person name="Da Lio D."/>
            <person name="Boufleur T."/>
            <person name="Vicente I."/>
            <person name="Sarrocco S."/>
            <person name="Picot A."/>
            <person name="Baraldi E."/>
            <person name="Sukno S."/>
            <person name="Thon M."/>
            <person name="Le Floch G."/>
        </authorList>
    </citation>
    <scope>NUCLEOTIDE SEQUENCE</scope>
    <source>
        <strain evidence="2">IMI 504893</strain>
    </source>
</reference>
<dbReference type="AlphaFoldDB" id="A0A9Q8W8S2"/>
<accession>A0A9Q8W8S2</accession>
<keyword evidence="3" id="KW-1185">Reference proteome</keyword>
<evidence type="ECO:0000256" key="1">
    <source>
        <dbReference type="SAM" id="MobiDB-lite"/>
    </source>
</evidence>